<name>W5IH87_SCAIO</name>
<comment type="caution">
    <text evidence="2">The sequence shown here is derived from an EMBL/GenBank/DDBJ whole genome shotgun (WGS) entry which is preliminary data.</text>
</comment>
<sequence>MMIRTENKSMGGRQNQLSRRETAPIWLDDNQNPAQTQPDPGTSTGTSVLEREETAEKTRRSDEGDNDRYAHYVSKERLEQARITGRPVIALCGKVWVPKRNPEDYPVCPECKKVYSQMKGSAGGINPQ</sequence>
<keyword evidence="3" id="KW-1185">Reference proteome</keyword>
<dbReference type="InterPro" id="IPR021400">
    <property type="entry name" value="DUF3039"/>
</dbReference>
<feature type="compositionally biased region" description="Polar residues" evidence="1">
    <location>
        <begin position="29"/>
        <end position="47"/>
    </location>
</feature>
<gene>
    <name evidence="2" type="ORF">HMPREF9020_01259</name>
</gene>
<evidence type="ECO:0008006" key="4">
    <source>
        <dbReference type="Google" id="ProtNLM"/>
    </source>
</evidence>
<evidence type="ECO:0000313" key="2">
    <source>
        <dbReference type="EMBL" id="EFG26178.2"/>
    </source>
</evidence>
<proteinExistence type="predicted"/>
<dbReference type="EMBL" id="ADCX01000012">
    <property type="protein sequence ID" value="EFG26178.2"/>
    <property type="molecule type" value="Genomic_DNA"/>
</dbReference>
<dbReference type="Pfam" id="PF11238">
    <property type="entry name" value="DUF3039"/>
    <property type="match status" value="1"/>
</dbReference>
<evidence type="ECO:0000256" key="1">
    <source>
        <dbReference type="SAM" id="MobiDB-lite"/>
    </source>
</evidence>
<accession>W5IH87</accession>
<feature type="region of interest" description="Disordered" evidence="1">
    <location>
        <begin position="1"/>
        <end position="71"/>
    </location>
</feature>
<dbReference type="AlphaFoldDB" id="W5IH87"/>
<evidence type="ECO:0000313" key="3">
    <source>
        <dbReference type="Proteomes" id="UP000005777"/>
    </source>
</evidence>
<dbReference type="Proteomes" id="UP000005777">
    <property type="component" value="Unassembled WGS sequence"/>
</dbReference>
<protein>
    <recommendedName>
        <fullName evidence="4">DUF3039 domain-containing protein</fullName>
    </recommendedName>
</protein>
<dbReference type="HOGENOM" id="CLU_142113_1_0_11"/>
<reference evidence="2 3" key="1">
    <citation type="submission" date="2012-01" db="EMBL/GenBank/DDBJ databases">
        <title>The Genome Sequence of Scardovia inopinata F0304.</title>
        <authorList>
            <consortium name="The Broad Institute Genome Sequencing Platform"/>
            <person name="Earl A."/>
            <person name="Ward D."/>
            <person name="Feldgarden M."/>
            <person name="Gevers D."/>
            <person name="Izard J."/>
            <person name="Baranova O.V."/>
            <person name="Blanton J.M."/>
            <person name="Tanner A.C."/>
            <person name="Dewhirst F.E."/>
            <person name="Young S.K."/>
            <person name="Zeng Q."/>
            <person name="Gargeya S."/>
            <person name="Fitzgerald M."/>
            <person name="Haas B."/>
            <person name="Abouelleil A."/>
            <person name="Alvarado L."/>
            <person name="Arachchi H.M."/>
            <person name="Berlin A."/>
            <person name="Chapman S.B."/>
            <person name="Gearin G."/>
            <person name="Goldberg J."/>
            <person name="Griggs A."/>
            <person name="Gujja S."/>
            <person name="Hansen M."/>
            <person name="Heiman D."/>
            <person name="Howarth C."/>
            <person name="Larimer J."/>
            <person name="Lui A."/>
            <person name="MacDonald P.J."/>
            <person name="McCowen C."/>
            <person name="Montmayeur A."/>
            <person name="Murphy C."/>
            <person name="Neiman D."/>
            <person name="Pearson M."/>
            <person name="Priest M."/>
            <person name="Roberts A."/>
            <person name="Saif S."/>
            <person name="Shea T."/>
            <person name="Sisk P."/>
            <person name="Stolte C."/>
            <person name="Sykes S."/>
            <person name="Wortman J."/>
            <person name="Nusbaum C."/>
            <person name="Birren B."/>
        </authorList>
    </citation>
    <scope>NUCLEOTIDE SEQUENCE [LARGE SCALE GENOMIC DNA]</scope>
    <source>
        <strain evidence="2 3">F0304</strain>
    </source>
</reference>
<feature type="compositionally biased region" description="Basic and acidic residues" evidence="1">
    <location>
        <begin position="49"/>
        <end position="71"/>
    </location>
</feature>
<organism evidence="2 3">
    <name type="scientific">Scardovia inopinata F0304</name>
    <dbReference type="NCBI Taxonomy" id="641146"/>
    <lineage>
        <taxon>Bacteria</taxon>
        <taxon>Bacillati</taxon>
        <taxon>Actinomycetota</taxon>
        <taxon>Actinomycetes</taxon>
        <taxon>Bifidobacteriales</taxon>
        <taxon>Bifidobacteriaceae</taxon>
        <taxon>Scardovia</taxon>
    </lineage>
</organism>
<dbReference type="eggNOG" id="ENOG5032ZDZ">
    <property type="taxonomic scope" value="Bacteria"/>
</dbReference>